<evidence type="ECO:0000256" key="1">
    <source>
        <dbReference type="ARBA" id="ARBA00010688"/>
    </source>
</evidence>
<dbReference type="InterPro" id="IPR002173">
    <property type="entry name" value="Carboh/pur_kinase_PfkB_CS"/>
</dbReference>
<evidence type="ECO:0000256" key="2">
    <source>
        <dbReference type="ARBA" id="ARBA00022679"/>
    </source>
</evidence>
<dbReference type="STRING" id="649639.Bcell_3751"/>
<dbReference type="InterPro" id="IPR002139">
    <property type="entry name" value="Ribo/fructo_kinase"/>
</dbReference>
<protein>
    <submittedName>
        <fullName evidence="6">Cyclic nucleotide-binding protein</fullName>
    </submittedName>
</protein>
<dbReference type="AlphaFoldDB" id="E6TTW0"/>
<dbReference type="OrthoDB" id="9813569at2"/>
<evidence type="ECO:0000313" key="6">
    <source>
        <dbReference type="EMBL" id="ADU31991.1"/>
    </source>
</evidence>
<evidence type="ECO:0000313" key="7">
    <source>
        <dbReference type="Proteomes" id="UP000001401"/>
    </source>
</evidence>
<organism evidence="6 7">
    <name type="scientific">Evansella cellulosilytica (strain ATCC 21833 / DSM 2522 / FERM P-1141 / JCM 9156 / N-4)</name>
    <name type="common">Bacillus cellulosilyticus</name>
    <dbReference type="NCBI Taxonomy" id="649639"/>
    <lineage>
        <taxon>Bacteria</taxon>
        <taxon>Bacillati</taxon>
        <taxon>Bacillota</taxon>
        <taxon>Bacilli</taxon>
        <taxon>Bacillales</taxon>
        <taxon>Bacillaceae</taxon>
        <taxon>Evansella</taxon>
    </lineage>
</organism>
<feature type="domain" description="Cyclic nucleotide-binding" evidence="5">
    <location>
        <begin position="217"/>
        <end position="264"/>
    </location>
</feature>
<reference evidence="6" key="1">
    <citation type="submission" date="2010-12" db="EMBL/GenBank/DDBJ databases">
        <title>Complete sequence of Bacillus cellulosilyticus DSM 2522.</title>
        <authorList>
            <consortium name="US DOE Joint Genome Institute"/>
            <person name="Lucas S."/>
            <person name="Copeland A."/>
            <person name="Lapidus A."/>
            <person name="Cheng J.-F."/>
            <person name="Bruce D."/>
            <person name="Goodwin L."/>
            <person name="Pitluck S."/>
            <person name="Chertkov O."/>
            <person name="Detter J.C."/>
            <person name="Han C."/>
            <person name="Tapia R."/>
            <person name="Land M."/>
            <person name="Hauser L."/>
            <person name="Jeffries C."/>
            <person name="Kyrpides N."/>
            <person name="Ivanova N."/>
            <person name="Mikhailova N."/>
            <person name="Brumm P."/>
            <person name="Mead D."/>
            <person name="Woyke T."/>
        </authorList>
    </citation>
    <scope>NUCLEOTIDE SEQUENCE [LARGE SCALE GENOMIC DNA]</scope>
    <source>
        <strain evidence="6">DSM 2522</strain>
    </source>
</reference>
<evidence type="ECO:0000259" key="5">
    <source>
        <dbReference type="PROSITE" id="PS50042"/>
    </source>
</evidence>
<keyword evidence="2 4" id="KW-0808">Transferase</keyword>
<dbReference type="SUPFAM" id="SSF53613">
    <property type="entry name" value="Ribokinase-like"/>
    <property type="match status" value="1"/>
</dbReference>
<keyword evidence="7" id="KW-1185">Reference proteome</keyword>
<dbReference type="RefSeq" id="WP_013490322.1">
    <property type="nucleotide sequence ID" value="NC_014829.1"/>
</dbReference>
<keyword evidence="3 4" id="KW-0418">Kinase</keyword>
<dbReference type="PROSITE" id="PS50042">
    <property type="entry name" value="CNMP_BINDING_3"/>
    <property type="match status" value="1"/>
</dbReference>
<dbReference type="InterPro" id="IPR052700">
    <property type="entry name" value="Carb_kinase_PfkB-like"/>
</dbReference>
<comment type="similarity">
    <text evidence="1 4">Belongs to the carbohydrate kinase PfkB family.</text>
</comment>
<gene>
    <name evidence="6" type="ordered locus">Bcell_3751</name>
</gene>
<dbReference type="Pfam" id="PF00294">
    <property type="entry name" value="PfkB"/>
    <property type="match status" value="1"/>
</dbReference>
<dbReference type="Gene3D" id="3.40.1190.20">
    <property type="match status" value="1"/>
</dbReference>
<dbReference type="HOGENOM" id="CLU_027634_6_0_9"/>
<name>E6TTW0_EVAC2</name>
<dbReference type="PROSITE" id="PS00584">
    <property type="entry name" value="PFKB_KINASES_2"/>
    <property type="match status" value="1"/>
</dbReference>
<evidence type="ECO:0000256" key="4">
    <source>
        <dbReference type="RuleBase" id="RU003704"/>
    </source>
</evidence>
<dbReference type="InterPro" id="IPR029056">
    <property type="entry name" value="Ribokinase-like"/>
</dbReference>
<dbReference type="InterPro" id="IPR000595">
    <property type="entry name" value="cNMP-bd_dom"/>
</dbReference>
<dbReference type="eggNOG" id="COG0524">
    <property type="taxonomic scope" value="Bacteria"/>
</dbReference>
<dbReference type="GO" id="GO:0016301">
    <property type="term" value="F:kinase activity"/>
    <property type="evidence" value="ECO:0007669"/>
    <property type="project" value="UniProtKB-KW"/>
</dbReference>
<dbReference type="KEGG" id="bco:Bcell_3751"/>
<evidence type="ECO:0000256" key="3">
    <source>
        <dbReference type="ARBA" id="ARBA00022777"/>
    </source>
</evidence>
<dbReference type="PRINTS" id="PR00990">
    <property type="entry name" value="RIBOKINASE"/>
</dbReference>
<dbReference type="InterPro" id="IPR011611">
    <property type="entry name" value="PfkB_dom"/>
</dbReference>
<sequence length="320" mass="35380">MKQKDVMTIGDAMITFNPVSKGPMRYSQSFERKVGGAELNFAIGCARLGLQTGWISRLGADEFGRHILNFVRGEGIDVSEVKLVNGYPTSLNFKEILEDGSGSTYYYRYQSPTTVITKDAINEDYIKASKFLHITGVFAAIDKKNPGILKHAVALAKKHDVKVSLDPNLRLKLWTLEEAKETLIQLLPFVDVVLCGEEEAELLFGEKYVEEYIHIFKEYGIRDIVIKQGEKGATAFRAEEGKILYGRPIKAKIVVDTVGAGDGFNAGYIYSLLNGKTLEESLKIANTIGSMVVAVSGDNEGLPYLEDVAIALGEKKKIER</sequence>
<accession>E6TTW0</accession>
<dbReference type="EMBL" id="CP002394">
    <property type="protein sequence ID" value="ADU31991.1"/>
    <property type="molecule type" value="Genomic_DNA"/>
</dbReference>
<dbReference type="Proteomes" id="UP000001401">
    <property type="component" value="Chromosome"/>
</dbReference>
<dbReference type="PANTHER" id="PTHR43320">
    <property type="entry name" value="SUGAR KINASE"/>
    <property type="match status" value="1"/>
</dbReference>
<proteinExistence type="inferred from homology"/>
<dbReference type="PANTHER" id="PTHR43320:SF2">
    <property type="entry name" value="2-DEHYDRO-3-DEOXYGLUCONOKINASE_2-DEHYDRO-3-DEOXYGALACTONOKINASE"/>
    <property type="match status" value="1"/>
</dbReference>
<dbReference type="CDD" id="cd01166">
    <property type="entry name" value="KdgK"/>
    <property type="match status" value="1"/>
</dbReference>